<evidence type="ECO:0000256" key="9">
    <source>
        <dbReference type="SAM" id="Phobius"/>
    </source>
</evidence>
<comment type="pathway">
    <text evidence="3">Sphingolipid metabolism.</text>
</comment>
<dbReference type="AlphaFoldDB" id="B1G4A9"/>
<keyword evidence="8 9" id="KW-0472">Membrane</keyword>
<feature type="transmembrane region" description="Helical" evidence="9">
    <location>
        <begin position="351"/>
        <end position="370"/>
    </location>
</feature>
<dbReference type="GO" id="GO:0016020">
    <property type="term" value="C:membrane"/>
    <property type="evidence" value="ECO:0007669"/>
    <property type="project" value="UniProtKB-SubCell"/>
</dbReference>
<dbReference type="InterPro" id="IPR017835">
    <property type="entry name" value="Hopen-assoc_HpnI"/>
</dbReference>
<evidence type="ECO:0000313" key="10">
    <source>
        <dbReference type="EMBL" id="EDT09148.1"/>
    </source>
</evidence>
<dbReference type="OrthoDB" id="9814255at2"/>
<keyword evidence="6 9" id="KW-0812">Transmembrane</keyword>
<evidence type="ECO:0000256" key="1">
    <source>
        <dbReference type="ARBA" id="ARBA00004141"/>
    </source>
</evidence>
<dbReference type="RefSeq" id="WP_006050765.1">
    <property type="nucleotide sequence ID" value="NZ_ABLD01000013.1"/>
</dbReference>
<comment type="caution">
    <text evidence="10">The sequence shown here is derived from an EMBL/GenBank/DDBJ whole genome shotgun (WGS) entry which is preliminary data.</text>
</comment>
<dbReference type="CDD" id="cd02520">
    <property type="entry name" value="Glucosylceramide_synthase"/>
    <property type="match status" value="1"/>
</dbReference>
<evidence type="ECO:0000256" key="2">
    <source>
        <dbReference type="ARBA" id="ARBA00004760"/>
    </source>
</evidence>
<dbReference type="Gene3D" id="3.90.550.10">
    <property type="entry name" value="Spore Coat Polysaccharide Biosynthesis Protein SpsA, Chain A"/>
    <property type="match status" value="1"/>
</dbReference>
<gene>
    <name evidence="10" type="ORF">BgramDRAFT_4200</name>
</gene>
<evidence type="ECO:0000256" key="5">
    <source>
        <dbReference type="ARBA" id="ARBA00022679"/>
    </source>
</evidence>
<keyword evidence="5 10" id="KW-0808">Transferase</keyword>
<dbReference type="NCBIfam" id="TIGR03472">
    <property type="entry name" value="HpnI"/>
    <property type="match status" value="1"/>
</dbReference>
<protein>
    <submittedName>
        <fullName evidence="10">Hopanoid biosynthesis associated glycosyl transferase protein HpnI</fullName>
    </submittedName>
</protein>
<comment type="pathway">
    <text evidence="2">Lipid metabolism; sphingolipid metabolism.</text>
</comment>
<dbReference type="Pfam" id="PF13506">
    <property type="entry name" value="Glyco_transf_21"/>
    <property type="match status" value="1"/>
</dbReference>
<dbReference type="GO" id="GO:0008120">
    <property type="term" value="F:ceramide glucosyltransferase activity"/>
    <property type="evidence" value="ECO:0007669"/>
    <property type="project" value="TreeGrafter"/>
</dbReference>
<dbReference type="InterPro" id="IPR029044">
    <property type="entry name" value="Nucleotide-diphossugar_trans"/>
</dbReference>
<evidence type="ECO:0000313" key="11">
    <source>
        <dbReference type="Proteomes" id="UP000005045"/>
    </source>
</evidence>
<evidence type="ECO:0000256" key="8">
    <source>
        <dbReference type="ARBA" id="ARBA00023136"/>
    </source>
</evidence>
<keyword evidence="7 9" id="KW-1133">Transmembrane helix</keyword>
<keyword evidence="11" id="KW-1185">Reference proteome</keyword>
<evidence type="ECO:0000256" key="7">
    <source>
        <dbReference type="ARBA" id="ARBA00022989"/>
    </source>
</evidence>
<evidence type="ECO:0000256" key="3">
    <source>
        <dbReference type="ARBA" id="ARBA00004991"/>
    </source>
</evidence>
<evidence type="ECO:0000256" key="6">
    <source>
        <dbReference type="ARBA" id="ARBA00022692"/>
    </source>
</evidence>
<feature type="transmembrane region" description="Helical" evidence="9">
    <location>
        <begin position="312"/>
        <end position="331"/>
    </location>
</feature>
<comment type="subcellular location">
    <subcellularLocation>
        <location evidence="1">Membrane</location>
        <topology evidence="1">Multi-pass membrane protein</topology>
    </subcellularLocation>
</comment>
<sequence>MASHALPVSEWLLLAGCVGASLYAVVGALALPFFALRGSAAYRFGLLDHAARAIDSASLVHGATLDALDSRSIHPFAPVGVSVLKPLCGAEPRLYENLRSFCEQRLAHFQLVFGVGSADDAAIGVVRRLQAAYPMLDIELVIDARVHGSNLKVSNLINMAERARHDVIVIADSDIAVEADYLCAVATPLADPSVGVVTCLYVAHGVSGFWSRVGALFVNEWFGPSVRVARMVRSRRFGFGATLALRRETLDRIGGFGRLKNCLADDYWLAEHVRALGLRTVLSRMMVATDVTETTFTGLWQRETRWLRTIRSVNPLGFAFLFMTFATPWLVVGVGPTACLVASQQGALHGWPAYLTAVNMAAGLAARVVLHARAVRQQQALRRGLRDGAGDALSAALSSASSDTLSDAFGLAFWRDLPLVPLRDSLLLVQWIASAFGSHVMWRGVRVPVGTSRSASRGAQLPLMDTIEASDGR</sequence>
<dbReference type="PANTHER" id="PTHR12726:SF0">
    <property type="entry name" value="CERAMIDE GLUCOSYLTRANSFERASE"/>
    <property type="match status" value="1"/>
</dbReference>
<dbReference type="Proteomes" id="UP000005045">
    <property type="component" value="Unassembled WGS sequence"/>
</dbReference>
<organism evidence="10 11">
    <name type="scientific">Paraburkholderia graminis (strain ATCC 700544 / DSM 17151 / LMG 18924 / NCIMB 13744 / C4D1M)</name>
    <dbReference type="NCBI Taxonomy" id="396598"/>
    <lineage>
        <taxon>Bacteria</taxon>
        <taxon>Pseudomonadati</taxon>
        <taxon>Pseudomonadota</taxon>
        <taxon>Betaproteobacteria</taxon>
        <taxon>Burkholderiales</taxon>
        <taxon>Burkholderiaceae</taxon>
        <taxon>Paraburkholderia</taxon>
    </lineage>
</organism>
<dbReference type="InterPro" id="IPR025993">
    <property type="entry name" value="Ceramide_glucosylTrfase"/>
</dbReference>
<reference evidence="10 11" key="1">
    <citation type="submission" date="2008-03" db="EMBL/GenBank/DDBJ databases">
        <title>Sequencing of the draft genome and assembly of Burkholderia graminis C4D1M.</title>
        <authorList>
            <consortium name="US DOE Joint Genome Institute (JGI-PGF)"/>
            <person name="Copeland A."/>
            <person name="Lucas S."/>
            <person name="Lapidus A."/>
            <person name="Glavina del Rio T."/>
            <person name="Dalin E."/>
            <person name="Tice H."/>
            <person name="Bruce D."/>
            <person name="Goodwin L."/>
            <person name="Pitluck S."/>
            <person name="Larimer F."/>
            <person name="Land M.L."/>
            <person name="Hauser L."/>
            <person name="Tiedje J."/>
            <person name="Richardson P."/>
        </authorList>
    </citation>
    <scope>NUCLEOTIDE SEQUENCE [LARGE SCALE GENOMIC DNA]</scope>
    <source>
        <strain evidence="11">ATCC 700544 / DSM 17151 / LMG 18924 / NCIMB 13744 / C4D1M</strain>
    </source>
</reference>
<dbReference type="SUPFAM" id="SSF53448">
    <property type="entry name" value="Nucleotide-diphospho-sugar transferases"/>
    <property type="match status" value="1"/>
</dbReference>
<dbReference type="EMBL" id="ABLD01000013">
    <property type="protein sequence ID" value="EDT09148.1"/>
    <property type="molecule type" value="Genomic_DNA"/>
</dbReference>
<accession>B1G4A9</accession>
<feature type="transmembrane region" description="Helical" evidence="9">
    <location>
        <begin position="12"/>
        <end position="36"/>
    </location>
</feature>
<proteinExistence type="predicted"/>
<name>B1G4A9_PARG4</name>
<keyword evidence="4" id="KW-0328">Glycosyltransferase</keyword>
<evidence type="ECO:0000256" key="4">
    <source>
        <dbReference type="ARBA" id="ARBA00022676"/>
    </source>
</evidence>
<dbReference type="PANTHER" id="PTHR12726">
    <property type="entry name" value="CERAMIDE GLUCOSYLTRANSFERASE"/>
    <property type="match status" value="1"/>
</dbReference>
<dbReference type="GO" id="GO:0006679">
    <property type="term" value="P:glucosylceramide biosynthetic process"/>
    <property type="evidence" value="ECO:0007669"/>
    <property type="project" value="TreeGrafter"/>
</dbReference>